<evidence type="ECO:0000313" key="15">
    <source>
        <dbReference type="Proteomes" id="UP000565719"/>
    </source>
</evidence>
<keyword evidence="6 12" id="KW-0812">Transmembrane</keyword>
<dbReference type="Proteomes" id="UP000565719">
    <property type="component" value="Unassembled WGS sequence"/>
</dbReference>
<dbReference type="Gene3D" id="3.30.450.20">
    <property type="entry name" value="PAS domain"/>
    <property type="match status" value="1"/>
</dbReference>
<dbReference type="GO" id="GO:0007165">
    <property type="term" value="P:signal transduction"/>
    <property type="evidence" value="ECO:0007669"/>
    <property type="project" value="UniProtKB-KW"/>
</dbReference>
<keyword evidence="9 11" id="KW-0807">Transducer</keyword>
<name>A0A7Y3ZY15_9VIBR</name>
<feature type="transmembrane region" description="Helical" evidence="12">
    <location>
        <begin position="149"/>
        <end position="168"/>
    </location>
</feature>
<dbReference type="AlphaFoldDB" id="A0A7Y3ZY15"/>
<dbReference type="InterPro" id="IPR004090">
    <property type="entry name" value="Chemotax_Me-accpt_rcpt"/>
</dbReference>
<dbReference type="PANTHER" id="PTHR32089:SF112">
    <property type="entry name" value="LYSOZYME-LIKE PROTEIN-RELATED"/>
    <property type="match status" value="1"/>
</dbReference>
<gene>
    <name evidence="14" type="ORF">F0225_07710</name>
</gene>
<evidence type="ECO:0000256" key="12">
    <source>
        <dbReference type="SAM" id="Phobius"/>
    </source>
</evidence>
<evidence type="ECO:0000256" key="10">
    <source>
        <dbReference type="ARBA" id="ARBA00029447"/>
    </source>
</evidence>
<evidence type="ECO:0000256" key="4">
    <source>
        <dbReference type="ARBA" id="ARBA00022500"/>
    </source>
</evidence>
<evidence type="ECO:0000256" key="6">
    <source>
        <dbReference type="ARBA" id="ARBA00022692"/>
    </source>
</evidence>
<reference evidence="14 15" key="1">
    <citation type="submission" date="2019-09" db="EMBL/GenBank/DDBJ databases">
        <title>Draft genome sequencing and comparative genomics of hatchery-associated Vibrios.</title>
        <authorList>
            <person name="Kehlet-Delgado H."/>
            <person name="Mueller R.S."/>
        </authorList>
    </citation>
    <scope>NUCLEOTIDE SEQUENCE [LARGE SCALE GENOMIC DNA]</scope>
    <source>
        <strain evidence="14 15">99-46-Y</strain>
    </source>
</reference>
<dbReference type="PROSITE" id="PS50111">
    <property type="entry name" value="CHEMOTAXIS_TRANSDUC_2"/>
    <property type="match status" value="1"/>
</dbReference>
<dbReference type="GO" id="GO:0005886">
    <property type="term" value="C:plasma membrane"/>
    <property type="evidence" value="ECO:0007669"/>
    <property type="project" value="UniProtKB-SubCell"/>
</dbReference>
<dbReference type="SUPFAM" id="SSF55785">
    <property type="entry name" value="PYP-like sensor domain (PAS domain)"/>
    <property type="match status" value="1"/>
</dbReference>
<organism evidence="14 15">
    <name type="scientific">Vibrio pectenicida</name>
    <dbReference type="NCBI Taxonomy" id="62763"/>
    <lineage>
        <taxon>Bacteria</taxon>
        <taxon>Pseudomonadati</taxon>
        <taxon>Pseudomonadota</taxon>
        <taxon>Gammaproteobacteria</taxon>
        <taxon>Vibrionales</taxon>
        <taxon>Vibrionaceae</taxon>
        <taxon>Vibrio</taxon>
    </lineage>
</organism>
<dbReference type="EMBL" id="VTXC01000016">
    <property type="protein sequence ID" value="NOH71222.1"/>
    <property type="molecule type" value="Genomic_DNA"/>
</dbReference>
<comment type="caution">
    <text evidence="14">The sequence shown here is derived from an EMBL/GenBank/DDBJ whole genome shotgun (WGS) entry which is preliminary data.</text>
</comment>
<dbReference type="CDD" id="cd00130">
    <property type="entry name" value="PAS"/>
    <property type="match status" value="1"/>
</dbReference>
<keyword evidence="3" id="KW-0488">Methylation</keyword>
<dbReference type="InterPro" id="IPR013655">
    <property type="entry name" value="PAS_fold_3"/>
</dbReference>
<keyword evidence="2" id="KW-1003">Cell membrane</keyword>
<evidence type="ECO:0000259" key="13">
    <source>
        <dbReference type="PROSITE" id="PS50111"/>
    </source>
</evidence>
<dbReference type="InterPro" id="IPR035965">
    <property type="entry name" value="PAS-like_dom_sf"/>
</dbReference>
<evidence type="ECO:0000256" key="11">
    <source>
        <dbReference type="PROSITE-ProRule" id="PRU00284"/>
    </source>
</evidence>
<accession>A0A7Y3ZY15</accession>
<proteinExistence type="inferred from homology"/>
<comment type="similarity">
    <text evidence="10">Belongs to the methyl-accepting chemotaxis (MCP) protein family.</text>
</comment>
<evidence type="ECO:0000256" key="5">
    <source>
        <dbReference type="ARBA" id="ARBA00022519"/>
    </source>
</evidence>
<dbReference type="Pfam" id="PF00015">
    <property type="entry name" value="MCPsignal"/>
    <property type="match status" value="1"/>
</dbReference>
<sequence length="518" mass="56570">MRVNEPVTQKEVTYPPEFNLLSITKTSSHIIYASKEFCDVAGYTIDELIDQPHNLVRHSDMPPEAFKDMWDFLKSGKSWMGIVKNRCKNGDHYWVDAFASPIKVNGKIAEYQSVRLSPSRQHVANAEKIYAQLKAGKTPTKLKMPRTRLWQRLGAAFLGSGIISTAVASLSPIAAIWVFFVLATLSGFWLTRRLEAISKQARKVFDNPLMELVYNGEVDDISEISLAMKMRQSELNAVVGRIQDSNQQIATAAQSSANNCETTADNLSGQTSETEQVAAAINQMHSTAHEIAQNAQNASDATEKANAAVVEGKTSVEQTLTSMNELSSQLEVASGVVQQLSEHGRTIGEVLVVIQGVAEQTNLLALNAAIEAARAGDQGRGFAVVADEVRKLAQRSHESTEEIQNIIKLIQTSTDKAVQAMDEGNKLSEVCVSCADTSGEKLDALFGQVTDISDRNNQIATAIEEMARVTEDMNSSVQSISEVCSATNILASDTKEECEGLVENLKSQGQLVNQFRKI</sequence>
<dbReference type="FunFam" id="1.10.287.950:FF:000001">
    <property type="entry name" value="Methyl-accepting chemotaxis sensory transducer"/>
    <property type="match status" value="1"/>
</dbReference>
<dbReference type="GO" id="GO:0004888">
    <property type="term" value="F:transmembrane signaling receptor activity"/>
    <property type="evidence" value="ECO:0007669"/>
    <property type="project" value="InterPro"/>
</dbReference>
<dbReference type="NCBIfam" id="TIGR00229">
    <property type="entry name" value="sensory_box"/>
    <property type="match status" value="1"/>
</dbReference>
<evidence type="ECO:0000256" key="2">
    <source>
        <dbReference type="ARBA" id="ARBA00022475"/>
    </source>
</evidence>
<evidence type="ECO:0000256" key="3">
    <source>
        <dbReference type="ARBA" id="ARBA00022481"/>
    </source>
</evidence>
<dbReference type="PRINTS" id="PR00260">
    <property type="entry name" value="CHEMTRNSDUCR"/>
</dbReference>
<dbReference type="FunFam" id="3.30.450.20:FF:000046">
    <property type="entry name" value="Aerotaxis sensor receptor"/>
    <property type="match status" value="1"/>
</dbReference>
<dbReference type="RefSeq" id="WP_171360592.1">
    <property type="nucleotide sequence ID" value="NZ_VTXC01000016.1"/>
</dbReference>
<evidence type="ECO:0000256" key="1">
    <source>
        <dbReference type="ARBA" id="ARBA00004429"/>
    </source>
</evidence>
<dbReference type="Pfam" id="PF08447">
    <property type="entry name" value="PAS_3"/>
    <property type="match status" value="1"/>
</dbReference>
<evidence type="ECO:0000256" key="9">
    <source>
        <dbReference type="ARBA" id="ARBA00023224"/>
    </source>
</evidence>
<protein>
    <submittedName>
        <fullName evidence="14">Methyl-accepting chemotaxis protein</fullName>
    </submittedName>
</protein>
<dbReference type="InterPro" id="IPR000014">
    <property type="entry name" value="PAS"/>
</dbReference>
<dbReference type="Gene3D" id="1.10.287.950">
    <property type="entry name" value="Methyl-accepting chemotaxis protein"/>
    <property type="match status" value="1"/>
</dbReference>
<keyword evidence="5" id="KW-0997">Cell inner membrane</keyword>
<feature type="domain" description="Methyl-accepting transducer" evidence="13">
    <location>
        <begin position="245"/>
        <end position="481"/>
    </location>
</feature>
<comment type="subcellular location">
    <subcellularLocation>
        <location evidence="1">Cell inner membrane</location>
        <topology evidence="1">Multi-pass membrane protein</topology>
    </subcellularLocation>
</comment>
<dbReference type="CDD" id="cd11386">
    <property type="entry name" value="MCP_signal"/>
    <property type="match status" value="1"/>
</dbReference>
<evidence type="ECO:0000313" key="14">
    <source>
        <dbReference type="EMBL" id="NOH71222.1"/>
    </source>
</evidence>
<dbReference type="SMART" id="SM00283">
    <property type="entry name" value="MA"/>
    <property type="match status" value="1"/>
</dbReference>
<evidence type="ECO:0000256" key="7">
    <source>
        <dbReference type="ARBA" id="ARBA00022989"/>
    </source>
</evidence>
<dbReference type="PANTHER" id="PTHR32089">
    <property type="entry name" value="METHYL-ACCEPTING CHEMOTAXIS PROTEIN MCPB"/>
    <property type="match status" value="1"/>
</dbReference>
<dbReference type="GO" id="GO:0052131">
    <property type="term" value="P:positive aerotaxis"/>
    <property type="evidence" value="ECO:0007669"/>
    <property type="project" value="UniProtKB-ARBA"/>
</dbReference>
<keyword evidence="7 12" id="KW-1133">Transmembrane helix</keyword>
<dbReference type="SUPFAM" id="SSF58104">
    <property type="entry name" value="Methyl-accepting chemotaxis protein (MCP) signaling domain"/>
    <property type="match status" value="1"/>
</dbReference>
<dbReference type="InterPro" id="IPR004089">
    <property type="entry name" value="MCPsignal_dom"/>
</dbReference>
<keyword evidence="8 12" id="KW-0472">Membrane</keyword>
<evidence type="ECO:0000256" key="8">
    <source>
        <dbReference type="ARBA" id="ARBA00023136"/>
    </source>
</evidence>
<keyword evidence="4" id="KW-0145">Chemotaxis</keyword>